<dbReference type="Proteomes" id="UP000004946">
    <property type="component" value="Chromosome"/>
</dbReference>
<dbReference type="Gene3D" id="3.90.1720.10">
    <property type="entry name" value="endopeptidase domain like (from Nostoc punctiforme)"/>
    <property type="match status" value="1"/>
</dbReference>
<keyword evidence="4" id="KW-1185">Reference proteome</keyword>
<evidence type="ECO:0000313" key="3">
    <source>
        <dbReference type="EMBL" id="EFT82726.1"/>
    </source>
</evidence>
<evidence type="ECO:0000256" key="2">
    <source>
        <dbReference type="SAM" id="SignalP"/>
    </source>
</evidence>
<feature type="compositionally biased region" description="Low complexity" evidence="1">
    <location>
        <begin position="99"/>
        <end position="111"/>
    </location>
</feature>
<dbReference type="InterPro" id="IPR038765">
    <property type="entry name" value="Papain-like_cys_pep_sf"/>
</dbReference>
<evidence type="ECO:0008006" key="5">
    <source>
        <dbReference type="Google" id="ProtNLM"/>
    </source>
</evidence>
<keyword evidence="2" id="KW-0732">Signal</keyword>
<dbReference type="SUPFAM" id="SSF54001">
    <property type="entry name" value="Cysteine proteinases"/>
    <property type="match status" value="1"/>
</dbReference>
<organism evidence="3 4">
    <name type="scientific">Parascardovia denticolens DSM 10105 = JCM 12538</name>
    <dbReference type="NCBI Taxonomy" id="864564"/>
    <lineage>
        <taxon>Bacteria</taxon>
        <taxon>Bacillati</taxon>
        <taxon>Actinomycetota</taxon>
        <taxon>Actinomycetes</taxon>
        <taxon>Bifidobacteriales</taxon>
        <taxon>Bifidobacteriaceae</taxon>
        <taxon>Parascardovia</taxon>
    </lineage>
</organism>
<name>E6K1T8_PARDN</name>
<dbReference type="HOGENOM" id="CLU_095579_0_0_11"/>
<feature type="signal peptide" evidence="2">
    <location>
        <begin position="1"/>
        <end position="40"/>
    </location>
</feature>
<proteinExistence type="predicted"/>
<protein>
    <recommendedName>
        <fullName evidence="5">Tat pathway signal sequence domain protein</fullName>
    </recommendedName>
</protein>
<evidence type="ECO:0000313" key="4">
    <source>
        <dbReference type="Proteomes" id="UP000004946"/>
    </source>
</evidence>
<dbReference type="AlphaFoldDB" id="E6K1T8"/>
<sequence length="260" mass="28204">MVPSLTEIMCQRRHITKRIRKALVTGIAVLALIPTSGAYAADADSTYEGGLLELSRLSDGKKTPSELDQAISEWAEHSGTDKQQILDYELASVTGRIPATTGGSASVTPSSSGGGSTPVGNATAGDYFYTDGGVLNHGHTGIYSSRDMIVEAPGNRQVAHRINAREVRVAHGARVMRVKTSVANRNKAANRSKKYIGRGYNSAFMYGNKDDRGGMNCSQLVWASYWYGAKIDLDTKNNDDIVWPWDLRDSAKAYVVRTVK</sequence>
<comment type="caution">
    <text evidence="3">The sequence shown here is derived from an EMBL/GenBank/DDBJ whole genome shotgun (WGS) entry which is preliminary data.</text>
</comment>
<gene>
    <name evidence="3" type="ORF">HMPREF0620_1411</name>
</gene>
<dbReference type="eggNOG" id="COG3863">
    <property type="taxonomic scope" value="Bacteria"/>
</dbReference>
<reference evidence="3 4" key="1">
    <citation type="submission" date="2010-12" db="EMBL/GenBank/DDBJ databases">
        <authorList>
            <person name="Muzny D."/>
            <person name="Qin X."/>
            <person name="Buhay C."/>
            <person name="Dugan-Rocha S."/>
            <person name="Ding Y."/>
            <person name="Chen G."/>
            <person name="Hawes A."/>
            <person name="Holder M."/>
            <person name="Jhangiani S."/>
            <person name="Johnson A."/>
            <person name="Khan Z."/>
            <person name="Li Z."/>
            <person name="Liu W."/>
            <person name="Liu X."/>
            <person name="Perez L."/>
            <person name="Shen H."/>
            <person name="Wang Q."/>
            <person name="Watt J."/>
            <person name="Xi L."/>
            <person name="Xin Y."/>
            <person name="Zhou J."/>
            <person name="Deng J."/>
            <person name="Jiang H."/>
            <person name="Liu Y."/>
            <person name="Qu J."/>
            <person name="Song X.-Z."/>
            <person name="Zhang L."/>
            <person name="Villasana D."/>
            <person name="Johnson A."/>
            <person name="Liu J."/>
            <person name="Liyanage D."/>
            <person name="Lorensuhewa L."/>
            <person name="Robinson T."/>
            <person name="Song A."/>
            <person name="Song B.-B."/>
            <person name="Dinh H."/>
            <person name="Thornton R."/>
            <person name="Coyle M."/>
            <person name="Francisco L."/>
            <person name="Jackson L."/>
            <person name="Javaid M."/>
            <person name="Korchina V."/>
            <person name="Kovar C."/>
            <person name="Mata R."/>
            <person name="Mathew T."/>
            <person name="Ngo R."/>
            <person name="Nguyen L."/>
            <person name="Nguyen N."/>
            <person name="Okwuonu G."/>
            <person name="Ongeri F."/>
            <person name="Pham C."/>
            <person name="Simmons D."/>
            <person name="Wilczek-Boney K."/>
            <person name="Hale W."/>
            <person name="Jakkamsetti A."/>
            <person name="Pham P."/>
            <person name="Ruth R."/>
            <person name="San Lucas F."/>
            <person name="Warren J."/>
            <person name="Zhang J."/>
            <person name="Zhao Z."/>
            <person name="Zhou C."/>
            <person name="Zhu D."/>
            <person name="Lee S."/>
            <person name="Bess C."/>
            <person name="Blankenburg K."/>
            <person name="Forbes L."/>
            <person name="Fu Q."/>
            <person name="Gubbala S."/>
            <person name="Hirani K."/>
            <person name="Jayaseelan J.C."/>
            <person name="Lara F."/>
            <person name="Munidasa M."/>
            <person name="Palculict T."/>
            <person name="Patil S."/>
            <person name="Pu L.-L."/>
            <person name="Saada N."/>
            <person name="Tang L."/>
            <person name="Weissenberger G."/>
            <person name="Zhu Y."/>
            <person name="Hemphill L."/>
            <person name="Shang Y."/>
            <person name="Youmans B."/>
            <person name="Ayvaz T."/>
            <person name="Ross M."/>
            <person name="Santibanez J."/>
            <person name="Aqrawi P."/>
            <person name="Gross S."/>
            <person name="Joshi V."/>
            <person name="Fowler G."/>
            <person name="Nazareth L."/>
            <person name="Reid J."/>
            <person name="Worley K."/>
            <person name="Petrosino J."/>
            <person name="Highlander S."/>
            <person name="Gibbs R."/>
        </authorList>
    </citation>
    <scope>NUCLEOTIDE SEQUENCE [LARGE SCALE GENOMIC DNA]</scope>
    <source>
        <strain evidence="3 4">DSM 10105</strain>
    </source>
</reference>
<dbReference type="EMBL" id="AEON01000002">
    <property type="protein sequence ID" value="EFT82726.1"/>
    <property type="molecule type" value="Genomic_DNA"/>
</dbReference>
<feature type="chain" id="PRO_5003206770" description="Tat pathway signal sequence domain protein" evidence="2">
    <location>
        <begin position="41"/>
        <end position="260"/>
    </location>
</feature>
<evidence type="ECO:0000256" key="1">
    <source>
        <dbReference type="SAM" id="MobiDB-lite"/>
    </source>
</evidence>
<feature type="region of interest" description="Disordered" evidence="1">
    <location>
        <begin position="99"/>
        <end position="118"/>
    </location>
</feature>
<accession>E6K1T8</accession>